<dbReference type="GO" id="GO:0006281">
    <property type="term" value="P:DNA repair"/>
    <property type="evidence" value="ECO:0007669"/>
    <property type="project" value="TreeGrafter"/>
</dbReference>
<dbReference type="CDD" id="cd18793">
    <property type="entry name" value="SF2_C_SNF"/>
    <property type="match status" value="1"/>
</dbReference>
<dbReference type="GO" id="GO:0008094">
    <property type="term" value="F:ATP-dependent activity, acting on DNA"/>
    <property type="evidence" value="ECO:0007669"/>
    <property type="project" value="TreeGrafter"/>
</dbReference>
<dbReference type="GO" id="GO:0005634">
    <property type="term" value="C:nucleus"/>
    <property type="evidence" value="ECO:0007669"/>
    <property type="project" value="TreeGrafter"/>
</dbReference>
<dbReference type="PROSITE" id="PS51194">
    <property type="entry name" value="HELICASE_CTER"/>
    <property type="match status" value="1"/>
</dbReference>
<evidence type="ECO:0008006" key="9">
    <source>
        <dbReference type="Google" id="ProtNLM"/>
    </source>
</evidence>
<feature type="domain" description="Helicase ATP-binding" evidence="5">
    <location>
        <begin position="438"/>
        <end position="593"/>
    </location>
</feature>
<name>A0A8H5CBD3_9AGAR</name>
<protein>
    <recommendedName>
        <fullName evidence="9">Helicase C-terminal domain-containing protein</fullName>
    </recommendedName>
</protein>
<evidence type="ECO:0000259" key="6">
    <source>
        <dbReference type="PROSITE" id="PS51194"/>
    </source>
</evidence>
<evidence type="ECO:0000313" key="7">
    <source>
        <dbReference type="EMBL" id="KAF5338702.1"/>
    </source>
</evidence>
<proteinExistence type="predicted"/>
<reference evidence="7 8" key="1">
    <citation type="journal article" date="2020" name="ISME J.">
        <title>Uncovering the hidden diversity of litter-decomposition mechanisms in mushroom-forming fungi.</title>
        <authorList>
            <person name="Floudas D."/>
            <person name="Bentzer J."/>
            <person name="Ahren D."/>
            <person name="Johansson T."/>
            <person name="Persson P."/>
            <person name="Tunlid A."/>
        </authorList>
    </citation>
    <scope>NUCLEOTIDE SEQUENCE [LARGE SCALE GENOMIC DNA]</scope>
    <source>
        <strain evidence="7 8">CBS 175.51</strain>
    </source>
</reference>
<feature type="region of interest" description="Disordered" evidence="4">
    <location>
        <begin position="410"/>
        <end position="429"/>
    </location>
</feature>
<dbReference type="GO" id="GO:0016787">
    <property type="term" value="F:hydrolase activity"/>
    <property type="evidence" value="ECO:0007669"/>
    <property type="project" value="UniProtKB-KW"/>
</dbReference>
<feature type="compositionally biased region" description="Basic residues" evidence="4">
    <location>
        <begin position="962"/>
        <end position="972"/>
    </location>
</feature>
<dbReference type="SMART" id="SM00490">
    <property type="entry name" value="HELICc"/>
    <property type="match status" value="1"/>
</dbReference>
<dbReference type="PANTHER" id="PTHR45626:SF51">
    <property type="entry name" value="SNF2-RELATED DOMAIN-CONTAINING PROTEIN"/>
    <property type="match status" value="1"/>
</dbReference>
<feature type="domain" description="Helicase C-terminal" evidence="6">
    <location>
        <begin position="1090"/>
        <end position="1240"/>
    </location>
</feature>
<dbReference type="EMBL" id="JAACJK010000011">
    <property type="protein sequence ID" value="KAF5338702.1"/>
    <property type="molecule type" value="Genomic_DNA"/>
</dbReference>
<keyword evidence="2" id="KW-0378">Hydrolase</keyword>
<sequence length="1325" mass="146840">MNSPCQACCDLCRLESPKPSSSSSAEAQDPYALTHLLKAGTLTIQLGSDTHHGAYCEHQHASDGWHAFSSAAPFLPLTSLTDVHLCKQLEFLVKHRFIAVTYTAREGCRLVFRVYLMPYDLAGAGGALRMRQESVLAPARKYLRGILGSVRKGGRSWEGEDDGETTTGIIPDTPDARSLAEIYSDLASPNAIPVPGLGDISARLLDYEDTLEGLGLHSKLYKYQRRSVAAMLHHELGTQSIPDPLYIPATTVDGTAFFLQPGTMEILLERPQVAPCHGGILCEELGTGKTVMVLSLILATLRQLPKPEESLFDDRPIMTPISFRYFPSQACATARARLSYKGKARAECRVPSLVELLLDRSRTTPIEAVPNLTTEQGRIRESMLEEMEENFENLPLAELRKATTPFYFHYPGDPTNNDRDRRNRGSSAPKRMYLSPATIIVVPPNLLKQWDMEIMKHCEYPVRVLILREKSDMPSVNVLAMEYDIVLMTYTRFTAEAKGNATKLHSTKPCQCPEFNGASIPDCNCFVRDVSPLLQIRWKRLVIDEGHVSSSLSTDLIPCTKALSIERRWIVTGTPTTNLLGLALGQRTVEDVSDPLEASASPEDSALMEGVEEGAGHDTFLHAGTTNTFPTPQVSANSSLSSTIDDPAVTSSSLRSTPSITDSTPPPNAHPPPTPTPRTRIWDHDDRADLRKLGNMISHFIAVPQFAADAKLMATHVTEALLDPLGPRPGAIQVLNQVMEMVMVRHRVEDIEDDVKLPPLAHESVLLDLHPLAIKTYNAFQAGIALNAIDSERTDKDYLFHPSNAEHLQVTVKNMSQIMFWSVDDNRHFVDEIHRNAKKHMETALKRNRPPEDIQLLEDALRHAEIAVKDTRWNLIHAHEDVPYQVYSIPSNIYDAWTRIPGVGEGTNGIIGFLSADRLLKLHDLVLEKPLTTPDSIIGLGRRVAQEDIELRQAYLASQSKKSSKSSRKGGVLRKGSEEKDGVFKIQSEQPDVAHSQIASSAVKKASAKETMDAVKAELKSSMARIEAEGLEEDESSKQSPGTKRGKGKGKAAAVGPKIKLSSKCSILAHNSALAHVRVGSSASNKLNYIIDQVLKYSDKEKFLIFTDSELTLAHIAEAMELIHVKHLRFSGQIPARDREQLVLTFETSETYRVFLMELKHGARGLNLVSASRVIFCEPVWQADVESQAIKRVHRIGQTKPITVKTLAIRGTAEENMVIRRQALQQNSHEKLPKLIEEAGMRHFISHPKFIEAEPALVNVDFPLLDLPPVDLSKSVSIKVKRPPSATPSPKKRKVWLMDPMSGQDVHPSPSELTLKKPRTIRFVT</sequence>
<dbReference type="Pfam" id="PF00176">
    <property type="entry name" value="SNF2-rel_dom"/>
    <property type="match status" value="1"/>
</dbReference>
<dbReference type="InterPro" id="IPR001650">
    <property type="entry name" value="Helicase_C-like"/>
</dbReference>
<dbReference type="InterPro" id="IPR027417">
    <property type="entry name" value="P-loop_NTPase"/>
</dbReference>
<keyword evidence="3" id="KW-0067">ATP-binding</keyword>
<evidence type="ECO:0000256" key="4">
    <source>
        <dbReference type="SAM" id="MobiDB-lite"/>
    </source>
</evidence>
<dbReference type="InterPro" id="IPR050628">
    <property type="entry name" value="SNF2_RAD54_helicase_TF"/>
</dbReference>
<dbReference type="SUPFAM" id="SSF52540">
    <property type="entry name" value="P-loop containing nucleoside triphosphate hydrolases"/>
    <property type="match status" value="2"/>
</dbReference>
<dbReference type="Gene3D" id="3.40.50.300">
    <property type="entry name" value="P-loop containing nucleotide triphosphate hydrolases"/>
    <property type="match status" value="1"/>
</dbReference>
<dbReference type="Proteomes" id="UP000541558">
    <property type="component" value="Unassembled WGS sequence"/>
</dbReference>
<feature type="compositionally biased region" description="Pro residues" evidence="4">
    <location>
        <begin position="664"/>
        <end position="676"/>
    </location>
</feature>
<feature type="region of interest" description="Disordered" evidence="4">
    <location>
        <begin position="1028"/>
        <end position="1053"/>
    </location>
</feature>
<dbReference type="GO" id="GO:0005524">
    <property type="term" value="F:ATP binding"/>
    <property type="evidence" value="ECO:0007669"/>
    <property type="project" value="UniProtKB-KW"/>
</dbReference>
<evidence type="ECO:0000256" key="3">
    <source>
        <dbReference type="ARBA" id="ARBA00022840"/>
    </source>
</evidence>
<dbReference type="SMART" id="SM00487">
    <property type="entry name" value="DEXDc"/>
    <property type="match status" value="1"/>
</dbReference>
<accession>A0A8H5CBD3</accession>
<dbReference type="Gene3D" id="3.40.50.10810">
    <property type="entry name" value="Tandem AAA-ATPase domain"/>
    <property type="match status" value="1"/>
</dbReference>
<evidence type="ECO:0000256" key="2">
    <source>
        <dbReference type="ARBA" id="ARBA00022801"/>
    </source>
</evidence>
<gene>
    <name evidence="7" type="ORF">D9611_013366</name>
</gene>
<keyword evidence="8" id="KW-1185">Reference proteome</keyword>
<feature type="region of interest" description="Disordered" evidence="4">
    <location>
        <begin position="618"/>
        <end position="682"/>
    </location>
</feature>
<dbReference type="InterPro" id="IPR049730">
    <property type="entry name" value="SNF2/RAD54-like_C"/>
</dbReference>
<comment type="caution">
    <text evidence="7">The sequence shown here is derived from an EMBL/GenBank/DDBJ whole genome shotgun (WGS) entry which is preliminary data.</text>
</comment>
<organism evidence="7 8">
    <name type="scientific">Ephemerocybe angulata</name>
    <dbReference type="NCBI Taxonomy" id="980116"/>
    <lineage>
        <taxon>Eukaryota</taxon>
        <taxon>Fungi</taxon>
        <taxon>Dikarya</taxon>
        <taxon>Basidiomycota</taxon>
        <taxon>Agaricomycotina</taxon>
        <taxon>Agaricomycetes</taxon>
        <taxon>Agaricomycetidae</taxon>
        <taxon>Agaricales</taxon>
        <taxon>Agaricineae</taxon>
        <taxon>Psathyrellaceae</taxon>
        <taxon>Ephemerocybe</taxon>
    </lineage>
</organism>
<dbReference type="InterPro" id="IPR000330">
    <property type="entry name" value="SNF2_N"/>
</dbReference>
<keyword evidence="1" id="KW-0547">Nucleotide-binding</keyword>
<dbReference type="PROSITE" id="PS51192">
    <property type="entry name" value="HELICASE_ATP_BIND_1"/>
    <property type="match status" value="1"/>
</dbReference>
<feature type="region of interest" description="Disordered" evidence="4">
    <location>
        <begin position="956"/>
        <end position="998"/>
    </location>
</feature>
<dbReference type="OrthoDB" id="2801544at2759"/>
<dbReference type="Pfam" id="PF00271">
    <property type="entry name" value="Helicase_C"/>
    <property type="match status" value="1"/>
</dbReference>
<feature type="compositionally biased region" description="Polar residues" evidence="4">
    <location>
        <begin position="624"/>
        <end position="655"/>
    </location>
</feature>
<evidence type="ECO:0000256" key="1">
    <source>
        <dbReference type="ARBA" id="ARBA00022741"/>
    </source>
</evidence>
<dbReference type="InterPro" id="IPR014001">
    <property type="entry name" value="Helicase_ATP-bd"/>
</dbReference>
<dbReference type="InterPro" id="IPR038718">
    <property type="entry name" value="SNF2-like_sf"/>
</dbReference>
<dbReference type="PANTHER" id="PTHR45626">
    <property type="entry name" value="TRANSCRIPTION TERMINATION FACTOR 2-RELATED"/>
    <property type="match status" value="1"/>
</dbReference>
<evidence type="ECO:0000259" key="5">
    <source>
        <dbReference type="PROSITE" id="PS51192"/>
    </source>
</evidence>
<evidence type="ECO:0000313" key="8">
    <source>
        <dbReference type="Proteomes" id="UP000541558"/>
    </source>
</evidence>